<feature type="transmembrane region" description="Helical" evidence="6">
    <location>
        <begin position="88"/>
        <end position="113"/>
    </location>
</feature>
<dbReference type="PANTHER" id="PTHR42770:SF7">
    <property type="entry name" value="MEMBRANE PROTEIN"/>
    <property type="match status" value="1"/>
</dbReference>
<comment type="subcellular location">
    <subcellularLocation>
        <location evidence="1">Cell membrane</location>
        <topology evidence="1">Multi-pass membrane protein</topology>
    </subcellularLocation>
</comment>
<dbReference type="PANTHER" id="PTHR42770">
    <property type="entry name" value="AMINO ACID TRANSPORTER-RELATED"/>
    <property type="match status" value="1"/>
</dbReference>
<evidence type="ECO:0000256" key="6">
    <source>
        <dbReference type="SAM" id="Phobius"/>
    </source>
</evidence>
<feature type="transmembrane region" description="Helical" evidence="6">
    <location>
        <begin position="194"/>
        <end position="212"/>
    </location>
</feature>
<dbReference type="GO" id="GO:0022857">
    <property type="term" value="F:transmembrane transporter activity"/>
    <property type="evidence" value="ECO:0007669"/>
    <property type="project" value="InterPro"/>
</dbReference>
<evidence type="ECO:0000313" key="7">
    <source>
        <dbReference type="EMBL" id="MCP2365252.1"/>
    </source>
</evidence>
<dbReference type="Gene3D" id="1.20.1740.10">
    <property type="entry name" value="Amino acid/polyamine transporter I"/>
    <property type="match status" value="1"/>
</dbReference>
<organism evidence="7 8">
    <name type="scientific">Nonomuraea thailandensis</name>
    <dbReference type="NCBI Taxonomy" id="1188745"/>
    <lineage>
        <taxon>Bacteria</taxon>
        <taxon>Bacillati</taxon>
        <taxon>Actinomycetota</taxon>
        <taxon>Actinomycetes</taxon>
        <taxon>Streptosporangiales</taxon>
        <taxon>Streptosporangiaceae</taxon>
        <taxon>Nonomuraea</taxon>
    </lineage>
</organism>
<dbReference type="RefSeq" id="WP_308210938.1">
    <property type="nucleotide sequence ID" value="NZ_BAABKA010000005.1"/>
</dbReference>
<evidence type="ECO:0000256" key="1">
    <source>
        <dbReference type="ARBA" id="ARBA00004651"/>
    </source>
</evidence>
<keyword evidence="8" id="KW-1185">Reference proteome</keyword>
<keyword evidence="2" id="KW-1003">Cell membrane</keyword>
<feature type="transmembrane region" description="Helical" evidence="6">
    <location>
        <begin position="119"/>
        <end position="135"/>
    </location>
</feature>
<keyword evidence="3 6" id="KW-0812">Transmembrane</keyword>
<feature type="transmembrane region" description="Helical" evidence="6">
    <location>
        <begin position="12"/>
        <end position="32"/>
    </location>
</feature>
<feature type="transmembrane region" description="Helical" evidence="6">
    <location>
        <begin position="274"/>
        <end position="301"/>
    </location>
</feature>
<evidence type="ECO:0000256" key="3">
    <source>
        <dbReference type="ARBA" id="ARBA00022692"/>
    </source>
</evidence>
<evidence type="ECO:0000256" key="2">
    <source>
        <dbReference type="ARBA" id="ARBA00022475"/>
    </source>
</evidence>
<protein>
    <submittedName>
        <fullName evidence="7">APA family basic amino acid/polyamine antiporter</fullName>
    </submittedName>
</protein>
<feature type="transmembrane region" description="Helical" evidence="6">
    <location>
        <begin position="142"/>
        <end position="162"/>
    </location>
</feature>
<dbReference type="InterPro" id="IPR050367">
    <property type="entry name" value="APC_superfamily"/>
</dbReference>
<feature type="transmembrane region" description="Helical" evidence="6">
    <location>
        <begin position="386"/>
        <end position="419"/>
    </location>
</feature>
<dbReference type="AlphaFoldDB" id="A0A9X2GX30"/>
<feature type="transmembrane region" description="Helical" evidence="6">
    <location>
        <begin position="232"/>
        <end position="254"/>
    </location>
</feature>
<evidence type="ECO:0000256" key="4">
    <source>
        <dbReference type="ARBA" id="ARBA00022989"/>
    </source>
</evidence>
<dbReference type="EMBL" id="JAMZEB010000002">
    <property type="protein sequence ID" value="MCP2365252.1"/>
    <property type="molecule type" value="Genomic_DNA"/>
</dbReference>
<dbReference type="GO" id="GO:0005886">
    <property type="term" value="C:plasma membrane"/>
    <property type="evidence" value="ECO:0007669"/>
    <property type="project" value="UniProtKB-SubCell"/>
</dbReference>
<evidence type="ECO:0000313" key="8">
    <source>
        <dbReference type="Proteomes" id="UP001139648"/>
    </source>
</evidence>
<proteinExistence type="predicted"/>
<feature type="transmembrane region" description="Helical" evidence="6">
    <location>
        <begin position="333"/>
        <end position="366"/>
    </location>
</feature>
<reference evidence="7" key="1">
    <citation type="submission" date="2022-06" db="EMBL/GenBank/DDBJ databases">
        <title>Sequencing the genomes of 1000 actinobacteria strains.</title>
        <authorList>
            <person name="Klenk H.-P."/>
        </authorList>
    </citation>
    <scope>NUCLEOTIDE SEQUENCE</scope>
    <source>
        <strain evidence="7">DSM 46694</strain>
    </source>
</reference>
<gene>
    <name evidence="7" type="ORF">HD597_012272</name>
</gene>
<dbReference type="InterPro" id="IPR002293">
    <property type="entry name" value="AA/rel_permease1"/>
</dbReference>
<dbReference type="PIRSF" id="PIRSF006060">
    <property type="entry name" value="AA_transporter"/>
    <property type="match status" value="1"/>
</dbReference>
<dbReference type="Proteomes" id="UP001139648">
    <property type="component" value="Unassembled WGS sequence"/>
</dbReference>
<dbReference type="Pfam" id="PF13520">
    <property type="entry name" value="AA_permease_2"/>
    <property type="match status" value="1"/>
</dbReference>
<name>A0A9X2GX30_9ACTN</name>
<keyword evidence="4 6" id="KW-1133">Transmembrane helix</keyword>
<feature type="transmembrane region" description="Helical" evidence="6">
    <location>
        <begin position="38"/>
        <end position="57"/>
    </location>
</feature>
<keyword evidence="5 6" id="KW-0472">Membrane</keyword>
<sequence>MPEELARRLGTTDAVVVGLSAMIGAGVFAAFAPAAAAAGHWLLASLALAAVVAYCNATSSARLAALYPESGGTYVYGRRRLGPLWGYLAGWGFTIGKTASCAAMALTFGSYVLPGLERPLAIAAVAVLTLLNLFGVQRSAGVARIIVAFVLAVLAVVILAGLTGDDSATFGWFARTPETEVFLRNAAGPYQADGWGVMQGAGLLFFAFAGYARIATLGEEVRDPARTIPRAVGIALGITLAVYTLVAVAALRTLQPELLATSAAPLAEVVRQAGFGWLAPVVGAGAAVAALGALLALLLGVSRTVLAMARERDLPGALAAVDPVRQVPRRAELAVGGAVIVLLLVADLREAIGFSSFGVLVYYAVANACAFTLRRDEGAPHRAVPVLGLALCLALAATLPLASVVAGLAVFAAGLAIYAVRRARAGR</sequence>
<comment type="caution">
    <text evidence="7">The sequence shown here is derived from an EMBL/GenBank/DDBJ whole genome shotgun (WGS) entry which is preliminary data.</text>
</comment>
<evidence type="ECO:0000256" key="5">
    <source>
        <dbReference type="ARBA" id="ARBA00023136"/>
    </source>
</evidence>
<accession>A0A9X2GX30</accession>